<evidence type="ECO:0000313" key="3">
    <source>
        <dbReference type="Proteomes" id="UP000178870"/>
    </source>
</evidence>
<name>A0A1F7YWM0_9BACT</name>
<feature type="transmembrane region" description="Helical" evidence="1">
    <location>
        <begin position="66"/>
        <end position="86"/>
    </location>
</feature>
<comment type="caution">
    <text evidence="2">The sequence shown here is derived from an EMBL/GenBank/DDBJ whole genome shotgun (WGS) entry which is preliminary data.</text>
</comment>
<protein>
    <submittedName>
        <fullName evidence="2">Uncharacterized protein</fullName>
    </submittedName>
</protein>
<evidence type="ECO:0000313" key="2">
    <source>
        <dbReference type="EMBL" id="OGM31681.1"/>
    </source>
</evidence>
<evidence type="ECO:0000256" key="1">
    <source>
        <dbReference type="SAM" id="Phobius"/>
    </source>
</evidence>
<keyword evidence="1" id="KW-1133">Transmembrane helix</keyword>
<accession>A0A1F7YWM0</accession>
<gene>
    <name evidence="2" type="ORF">A2803_04600</name>
</gene>
<organism evidence="2 3">
    <name type="scientific">Candidatus Woesebacteria bacterium RIFCSPHIGHO2_01_FULL_44_21</name>
    <dbReference type="NCBI Taxonomy" id="1802503"/>
    <lineage>
        <taxon>Bacteria</taxon>
        <taxon>Candidatus Woeseibacteriota</taxon>
    </lineage>
</organism>
<dbReference type="EMBL" id="MGGP01000022">
    <property type="protein sequence ID" value="OGM31681.1"/>
    <property type="molecule type" value="Genomic_DNA"/>
</dbReference>
<dbReference type="Proteomes" id="UP000178870">
    <property type="component" value="Unassembled WGS sequence"/>
</dbReference>
<reference evidence="2 3" key="1">
    <citation type="journal article" date="2016" name="Nat. Commun.">
        <title>Thousands of microbial genomes shed light on interconnected biogeochemical processes in an aquifer system.</title>
        <authorList>
            <person name="Anantharaman K."/>
            <person name="Brown C.T."/>
            <person name="Hug L.A."/>
            <person name="Sharon I."/>
            <person name="Castelle C.J."/>
            <person name="Probst A.J."/>
            <person name="Thomas B.C."/>
            <person name="Singh A."/>
            <person name="Wilkins M.J."/>
            <person name="Karaoz U."/>
            <person name="Brodie E.L."/>
            <person name="Williams K.H."/>
            <person name="Hubbard S.S."/>
            <person name="Banfield J.F."/>
        </authorList>
    </citation>
    <scope>NUCLEOTIDE SEQUENCE [LARGE SCALE GENOMIC DNA]</scope>
</reference>
<sequence>MNVDTSELQEVPNKLFQTIGSFNLPGGLVFSPNYLQAGAIVLCLFLLILTFGMLQHRYNHWTIKGILPGVGLGFFLALLIEAILLVGGRTMFTELLGWKDAPKPISNALDASRSRLVDVLGITDTIPESKAEGEFSEEEKKYLRELLCPRE</sequence>
<keyword evidence="1" id="KW-0812">Transmembrane</keyword>
<feature type="transmembrane region" description="Helical" evidence="1">
    <location>
        <begin position="34"/>
        <end position="54"/>
    </location>
</feature>
<keyword evidence="1" id="KW-0472">Membrane</keyword>
<proteinExistence type="predicted"/>
<dbReference type="AlphaFoldDB" id="A0A1F7YWM0"/>